<feature type="region of interest" description="Disordered" evidence="1">
    <location>
        <begin position="1"/>
        <end position="59"/>
    </location>
</feature>
<name>E3JVU1_PUCGT</name>
<dbReference type="VEuPathDB" id="FungiDB:PGTG_02607"/>
<gene>
    <name evidence="2" type="ORF">PGTG_02607</name>
</gene>
<evidence type="ECO:0000313" key="2">
    <source>
        <dbReference type="EMBL" id="EFP76166.2"/>
    </source>
</evidence>
<feature type="compositionally biased region" description="Acidic residues" evidence="1">
    <location>
        <begin position="23"/>
        <end position="37"/>
    </location>
</feature>
<dbReference type="InParanoid" id="E3JVU1"/>
<sequence length="415" mass="46331">MQQGSEKRRETGRLSREIGSASIDEDAPGEPEEDENDFMNPAGSSEVDPNKSSLQYRTSSNSRNSLLLLDHSHTQQPSTTISGLENSNDDEVNHNLLKKMFSLSTLEAGVAQEILQMSPANQQAAMVYSAVSSHGKARQTQASSSDVHPIGVTKVQKIRLGDLIKTNLRNFVRKTLMECKLDTYSLEHNTDTGEIIAASLLRMTNKFIADLSAHDKKSLLPTGFIDRNQAVLQALLLNIVSNSVSKSASGDVPTISKLYNHIQQHLPYGGEFFAPNEIPLIAQVRFAYMRLETIIYALGTSSARAAQWGPIDKQLQYLKMRGADYSIAWSDLIIRKDKYFFGSPKKFDQIRLDVSVLPTEDDIQQAMVRKPTDDIDRAIAPSRQTSSFLTDPPKTFPHYLNLTYNIIPYQPVQRL</sequence>
<dbReference type="KEGG" id="pgr:PGTG_02607"/>
<keyword evidence="3" id="KW-1185">Reference proteome</keyword>
<dbReference type="AlphaFoldDB" id="E3JVU1"/>
<feature type="compositionally biased region" description="Basic and acidic residues" evidence="1">
    <location>
        <begin position="1"/>
        <end position="16"/>
    </location>
</feature>
<dbReference type="EMBL" id="DS178265">
    <property type="protein sequence ID" value="EFP76166.2"/>
    <property type="molecule type" value="Genomic_DNA"/>
</dbReference>
<dbReference type="HOGENOM" id="CLU_054993_0_0_1"/>
<evidence type="ECO:0000256" key="1">
    <source>
        <dbReference type="SAM" id="MobiDB-lite"/>
    </source>
</evidence>
<accession>E3JVU1</accession>
<dbReference type="OrthoDB" id="2510939at2759"/>
<dbReference type="RefSeq" id="XP_003320585.2">
    <property type="nucleotide sequence ID" value="XM_003320537.2"/>
</dbReference>
<dbReference type="GeneID" id="10533733"/>
<reference evidence="3" key="2">
    <citation type="journal article" date="2011" name="Proc. Natl. Acad. Sci. U.S.A.">
        <title>Obligate biotrophy features unraveled by the genomic analysis of rust fungi.</title>
        <authorList>
            <person name="Duplessis S."/>
            <person name="Cuomo C.A."/>
            <person name="Lin Y.-C."/>
            <person name="Aerts A."/>
            <person name="Tisserant E."/>
            <person name="Veneault-Fourrey C."/>
            <person name="Joly D.L."/>
            <person name="Hacquard S."/>
            <person name="Amselem J."/>
            <person name="Cantarel B.L."/>
            <person name="Chiu R."/>
            <person name="Coutinho P.M."/>
            <person name="Feau N."/>
            <person name="Field M."/>
            <person name="Frey P."/>
            <person name="Gelhaye E."/>
            <person name="Goldberg J."/>
            <person name="Grabherr M.G."/>
            <person name="Kodira C.D."/>
            <person name="Kohler A."/>
            <person name="Kuees U."/>
            <person name="Lindquist E.A."/>
            <person name="Lucas S.M."/>
            <person name="Mago R."/>
            <person name="Mauceli E."/>
            <person name="Morin E."/>
            <person name="Murat C."/>
            <person name="Pangilinan J.L."/>
            <person name="Park R."/>
            <person name="Pearson M."/>
            <person name="Quesneville H."/>
            <person name="Rouhier N."/>
            <person name="Sakthikumar S."/>
            <person name="Salamov A.A."/>
            <person name="Schmutz J."/>
            <person name="Selles B."/>
            <person name="Shapiro H."/>
            <person name="Tanguay P."/>
            <person name="Tuskan G.A."/>
            <person name="Henrissat B."/>
            <person name="Van de Peer Y."/>
            <person name="Rouze P."/>
            <person name="Ellis J.G."/>
            <person name="Dodds P.N."/>
            <person name="Schein J.E."/>
            <person name="Zhong S."/>
            <person name="Hamelin R.C."/>
            <person name="Grigoriev I.V."/>
            <person name="Szabo L.J."/>
            <person name="Martin F."/>
        </authorList>
    </citation>
    <scope>NUCLEOTIDE SEQUENCE [LARGE SCALE GENOMIC DNA]</scope>
    <source>
        <strain evidence="3">CRL 75-36-700-3 / race SCCL</strain>
    </source>
</reference>
<protein>
    <submittedName>
        <fullName evidence="2">Uncharacterized protein</fullName>
    </submittedName>
</protein>
<evidence type="ECO:0000313" key="3">
    <source>
        <dbReference type="Proteomes" id="UP000008783"/>
    </source>
</evidence>
<organism evidence="2 3">
    <name type="scientific">Puccinia graminis f. sp. tritici (strain CRL 75-36-700-3 / race SCCL)</name>
    <name type="common">Black stem rust fungus</name>
    <dbReference type="NCBI Taxonomy" id="418459"/>
    <lineage>
        <taxon>Eukaryota</taxon>
        <taxon>Fungi</taxon>
        <taxon>Dikarya</taxon>
        <taxon>Basidiomycota</taxon>
        <taxon>Pucciniomycotina</taxon>
        <taxon>Pucciniomycetes</taxon>
        <taxon>Pucciniales</taxon>
        <taxon>Pucciniaceae</taxon>
        <taxon>Puccinia</taxon>
    </lineage>
</organism>
<reference key="1">
    <citation type="submission" date="2007-01" db="EMBL/GenBank/DDBJ databases">
        <title>The Genome Sequence of Puccinia graminis f. sp. tritici Strain CRL 75-36-700-3.</title>
        <authorList>
            <consortium name="The Broad Institute Genome Sequencing Platform"/>
            <person name="Birren B."/>
            <person name="Lander E."/>
            <person name="Galagan J."/>
            <person name="Nusbaum C."/>
            <person name="Devon K."/>
            <person name="Cuomo C."/>
            <person name="Jaffe D."/>
            <person name="Butler J."/>
            <person name="Alvarez P."/>
            <person name="Gnerre S."/>
            <person name="Grabherr M."/>
            <person name="Mauceli E."/>
            <person name="Brockman W."/>
            <person name="Young S."/>
            <person name="LaButti K."/>
            <person name="Sykes S."/>
            <person name="DeCaprio D."/>
            <person name="Crawford M."/>
            <person name="Koehrsen M."/>
            <person name="Engels R."/>
            <person name="Montgomery P."/>
            <person name="Pearson M."/>
            <person name="Howarth C."/>
            <person name="Larson L."/>
            <person name="White J."/>
            <person name="Zeng Q."/>
            <person name="Kodira C."/>
            <person name="Yandava C."/>
            <person name="Alvarado L."/>
            <person name="O'Leary S."/>
            <person name="Szabo L."/>
            <person name="Dean R."/>
            <person name="Schein J."/>
        </authorList>
    </citation>
    <scope>NUCLEOTIDE SEQUENCE</scope>
    <source>
        <strain>CRL 75-36-700-3</strain>
    </source>
</reference>
<dbReference type="Proteomes" id="UP000008783">
    <property type="component" value="Unassembled WGS sequence"/>
</dbReference>
<proteinExistence type="predicted"/>